<feature type="domain" description="SIS" evidence="6">
    <location>
        <begin position="133"/>
        <end position="270"/>
    </location>
</feature>
<protein>
    <submittedName>
        <fullName evidence="7">MurR/RpiR family transcriptional regulator</fullName>
    </submittedName>
</protein>
<dbReference type="InterPro" id="IPR000281">
    <property type="entry name" value="HTH_RpiR"/>
</dbReference>
<evidence type="ECO:0000313" key="8">
    <source>
        <dbReference type="Proteomes" id="UP001216579"/>
    </source>
</evidence>
<evidence type="ECO:0000259" key="6">
    <source>
        <dbReference type="PROSITE" id="PS51464"/>
    </source>
</evidence>
<dbReference type="InterPro" id="IPR046348">
    <property type="entry name" value="SIS_dom_sf"/>
</dbReference>
<sequence>MSTTEPRRGSLAERVTAREGELSSSERRVARYLADHPDEVVFASAEELGRLTGTSDATVIRTVKSLGYAGLPSLKELLRESLRTRLAPAGRLGRSLDEYGSEPKGLLTRVLEDHVHLLEEARRTIDPEEFARVVRLMGGARETVVYGLGGLGTLAEYLVTRLSRMRHRARVARSSGYLLADDLLALSGEDVLVVIAHTNVAPETAVALDHAKRVGAPVVLITDNLAEALADDVEAAISAPIGKTGTFSSQAATLAVLEALILAVAAEDREQATEAMTLLNQLRDELHGLPSTAAGAADAPPRRPRRRR</sequence>
<evidence type="ECO:0000259" key="5">
    <source>
        <dbReference type="PROSITE" id="PS51071"/>
    </source>
</evidence>
<keyword evidence="2" id="KW-0238">DNA-binding</keyword>
<dbReference type="Proteomes" id="UP001216579">
    <property type="component" value="Unassembled WGS sequence"/>
</dbReference>
<dbReference type="SUPFAM" id="SSF46689">
    <property type="entry name" value="Homeodomain-like"/>
    <property type="match status" value="1"/>
</dbReference>
<dbReference type="Gene3D" id="1.10.10.10">
    <property type="entry name" value="Winged helix-like DNA-binding domain superfamily/Winged helix DNA-binding domain"/>
    <property type="match status" value="1"/>
</dbReference>
<organism evidence="7 8">
    <name type="scientific">Streptomyces silvisoli</name>
    <dbReference type="NCBI Taxonomy" id="3034235"/>
    <lineage>
        <taxon>Bacteria</taxon>
        <taxon>Bacillati</taxon>
        <taxon>Actinomycetota</taxon>
        <taxon>Actinomycetes</taxon>
        <taxon>Kitasatosporales</taxon>
        <taxon>Streptomycetaceae</taxon>
        <taxon>Streptomyces</taxon>
    </lineage>
</organism>
<dbReference type="PROSITE" id="PS51071">
    <property type="entry name" value="HTH_RPIR"/>
    <property type="match status" value="1"/>
</dbReference>
<evidence type="ECO:0000256" key="2">
    <source>
        <dbReference type="ARBA" id="ARBA00023125"/>
    </source>
</evidence>
<name>A0ABT5ZFK5_9ACTN</name>
<keyword evidence="1" id="KW-0805">Transcription regulation</keyword>
<reference evidence="7 8" key="1">
    <citation type="submission" date="2023-03" db="EMBL/GenBank/DDBJ databases">
        <title>Draft genome sequence of Streptomyces sp. RB6PN23 isolated from peat swamp forest in Thailand.</title>
        <authorList>
            <person name="Klaysubun C."/>
            <person name="Duangmal K."/>
        </authorList>
    </citation>
    <scope>NUCLEOTIDE SEQUENCE [LARGE SCALE GENOMIC DNA]</scope>
    <source>
        <strain evidence="7 8">RB6PN23</strain>
    </source>
</reference>
<dbReference type="InterPro" id="IPR047640">
    <property type="entry name" value="RpiR-like"/>
</dbReference>
<dbReference type="PROSITE" id="PS51464">
    <property type="entry name" value="SIS"/>
    <property type="match status" value="1"/>
</dbReference>
<dbReference type="InterPro" id="IPR036388">
    <property type="entry name" value="WH-like_DNA-bd_sf"/>
</dbReference>
<evidence type="ECO:0000313" key="7">
    <source>
        <dbReference type="EMBL" id="MDF3287768.1"/>
    </source>
</evidence>
<evidence type="ECO:0000256" key="1">
    <source>
        <dbReference type="ARBA" id="ARBA00023015"/>
    </source>
</evidence>
<feature type="region of interest" description="Disordered" evidence="4">
    <location>
        <begin position="289"/>
        <end position="308"/>
    </location>
</feature>
<proteinExistence type="predicted"/>
<keyword evidence="8" id="KW-1185">Reference proteome</keyword>
<dbReference type="PANTHER" id="PTHR30514:SF18">
    <property type="entry name" value="RPIR-FAMILY TRANSCRIPTIONAL REGULATOR"/>
    <property type="match status" value="1"/>
</dbReference>
<dbReference type="EMBL" id="JARJBC010000001">
    <property type="protein sequence ID" value="MDF3287768.1"/>
    <property type="molecule type" value="Genomic_DNA"/>
</dbReference>
<keyword evidence="3" id="KW-0804">Transcription</keyword>
<dbReference type="RefSeq" id="WP_276091657.1">
    <property type="nucleotide sequence ID" value="NZ_JARJBC010000001.1"/>
</dbReference>
<dbReference type="Pfam" id="PF01418">
    <property type="entry name" value="HTH_6"/>
    <property type="match status" value="1"/>
</dbReference>
<evidence type="ECO:0000256" key="4">
    <source>
        <dbReference type="SAM" id="MobiDB-lite"/>
    </source>
</evidence>
<dbReference type="PANTHER" id="PTHR30514">
    <property type="entry name" value="GLUCOKINASE"/>
    <property type="match status" value="1"/>
</dbReference>
<dbReference type="Pfam" id="PF01380">
    <property type="entry name" value="SIS"/>
    <property type="match status" value="1"/>
</dbReference>
<feature type="region of interest" description="Disordered" evidence="4">
    <location>
        <begin position="1"/>
        <end position="22"/>
    </location>
</feature>
<comment type="caution">
    <text evidence="7">The sequence shown here is derived from an EMBL/GenBank/DDBJ whole genome shotgun (WGS) entry which is preliminary data.</text>
</comment>
<evidence type="ECO:0000256" key="3">
    <source>
        <dbReference type="ARBA" id="ARBA00023163"/>
    </source>
</evidence>
<dbReference type="SUPFAM" id="SSF53697">
    <property type="entry name" value="SIS domain"/>
    <property type="match status" value="1"/>
</dbReference>
<feature type="domain" description="HTH rpiR-type" evidence="5">
    <location>
        <begin position="9"/>
        <end position="85"/>
    </location>
</feature>
<dbReference type="InterPro" id="IPR009057">
    <property type="entry name" value="Homeodomain-like_sf"/>
</dbReference>
<dbReference type="Gene3D" id="3.40.50.10490">
    <property type="entry name" value="Glucose-6-phosphate isomerase like protein, domain 1"/>
    <property type="match status" value="1"/>
</dbReference>
<dbReference type="InterPro" id="IPR035472">
    <property type="entry name" value="RpiR-like_SIS"/>
</dbReference>
<gene>
    <name evidence="7" type="ORF">P3G67_00650</name>
</gene>
<accession>A0ABT5ZFK5</accession>
<dbReference type="CDD" id="cd05013">
    <property type="entry name" value="SIS_RpiR"/>
    <property type="match status" value="1"/>
</dbReference>
<dbReference type="InterPro" id="IPR001347">
    <property type="entry name" value="SIS_dom"/>
</dbReference>